<keyword evidence="2" id="KW-1185">Reference proteome</keyword>
<protein>
    <submittedName>
        <fullName evidence="1">Uncharacterized protein</fullName>
    </submittedName>
</protein>
<evidence type="ECO:0000313" key="1">
    <source>
        <dbReference type="EMBL" id="TFK63799.1"/>
    </source>
</evidence>
<organism evidence="1 2">
    <name type="scientific">Pluteus cervinus</name>
    <dbReference type="NCBI Taxonomy" id="181527"/>
    <lineage>
        <taxon>Eukaryota</taxon>
        <taxon>Fungi</taxon>
        <taxon>Dikarya</taxon>
        <taxon>Basidiomycota</taxon>
        <taxon>Agaricomycotina</taxon>
        <taxon>Agaricomycetes</taxon>
        <taxon>Agaricomycetidae</taxon>
        <taxon>Agaricales</taxon>
        <taxon>Pluteineae</taxon>
        <taxon>Pluteaceae</taxon>
        <taxon>Pluteus</taxon>
    </lineage>
</organism>
<accession>A0ACD3AEQ9</accession>
<name>A0ACD3AEQ9_9AGAR</name>
<proteinExistence type="predicted"/>
<dbReference type="EMBL" id="ML208504">
    <property type="protein sequence ID" value="TFK63799.1"/>
    <property type="molecule type" value="Genomic_DNA"/>
</dbReference>
<evidence type="ECO:0000313" key="2">
    <source>
        <dbReference type="Proteomes" id="UP000308600"/>
    </source>
</evidence>
<reference evidence="1 2" key="1">
    <citation type="journal article" date="2019" name="Nat. Ecol. Evol.">
        <title>Megaphylogeny resolves global patterns of mushroom evolution.</title>
        <authorList>
            <person name="Varga T."/>
            <person name="Krizsan K."/>
            <person name="Foldi C."/>
            <person name="Dima B."/>
            <person name="Sanchez-Garcia M."/>
            <person name="Sanchez-Ramirez S."/>
            <person name="Szollosi G.J."/>
            <person name="Szarkandi J.G."/>
            <person name="Papp V."/>
            <person name="Albert L."/>
            <person name="Andreopoulos W."/>
            <person name="Angelini C."/>
            <person name="Antonin V."/>
            <person name="Barry K.W."/>
            <person name="Bougher N.L."/>
            <person name="Buchanan P."/>
            <person name="Buyck B."/>
            <person name="Bense V."/>
            <person name="Catcheside P."/>
            <person name="Chovatia M."/>
            <person name="Cooper J."/>
            <person name="Damon W."/>
            <person name="Desjardin D."/>
            <person name="Finy P."/>
            <person name="Geml J."/>
            <person name="Haridas S."/>
            <person name="Hughes K."/>
            <person name="Justo A."/>
            <person name="Karasinski D."/>
            <person name="Kautmanova I."/>
            <person name="Kiss B."/>
            <person name="Kocsube S."/>
            <person name="Kotiranta H."/>
            <person name="LaButti K.M."/>
            <person name="Lechner B.E."/>
            <person name="Liimatainen K."/>
            <person name="Lipzen A."/>
            <person name="Lukacs Z."/>
            <person name="Mihaltcheva S."/>
            <person name="Morgado L.N."/>
            <person name="Niskanen T."/>
            <person name="Noordeloos M.E."/>
            <person name="Ohm R.A."/>
            <person name="Ortiz-Santana B."/>
            <person name="Ovrebo C."/>
            <person name="Racz N."/>
            <person name="Riley R."/>
            <person name="Savchenko A."/>
            <person name="Shiryaev A."/>
            <person name="Soop K."/>
            <person name="Spirin V."/>
            <person name="Szebenyi C."/>
            <person name="Tomsovsky M."/>
            <person name="Tulloss R.E."/>
            <person name="Uehling J."/>
            <person name="Grigoriev I.V."/>
            <person name="Vagvolgyi C."/>
            <person name="Papp T."/>
            <person name="Martin F.M."/>
            <person name="Miettinen O."/>
            <person name="Hibbett D.S."/>
            <person name="Nagy L.G."/>
        </authorList>
    </citation>
    <scope>NUCLEOTIDE SEQUENCE [LARGE SCALE GENOMIC DNA]</scope>
    <source>
        <strain evidence="1 2">NL-1719</strain>
    </source>
</reference>
<dbReference type="Proteomes" id="UP000308600">
    <property type="component" value="Unassembled WGS sequence"/>
</dbReference>
<sequence length="495" mass="55277">MLPRRSASMTAMGTAYDVEISQLLDSYQHQQQWQWSQQPGGSQQDYHKRQDLSPEIWSQLPIELLREILLFAAINDLQDARALRLVSRHVNVWLLPFMFQTLTLTSVTDVHGFANLLAPTRKRNSMVGDAALGLGQGGSSMRSSFQPPFWGGYPSATYSAHSSRTFLASALSSSPARTSFDTPFGDTSSFSSPLPTIPRSLSSYIISSLALVVKTHVPSVEASMARVAPALTHLQNLVITGQNLSSHAHWLRQYPIFPRKVLIVHFGRPQSVDFQQPVFQCVTHLYTPVLELNKSSVRDLPELTHLAVKTRISLGIINASAISRSLRNILRSLPGLKMVVLCLDMAGGGGKEETEETVRVVWNTILEPCFADPRFYVLTKYFEPMQEWHRIVEGSSQPESSSYMGSPFYGDGRFGSGDLWDRALRFGSNKYSSNGIGFESGDAGWRRMFDIRSMNEESGESEWEIDLVQREGFTEIDEDPTELCKCCSSFCVVSI</sequence>
<gene>
    <name evidence="1" type="ORF">BDN72DRAFT_300644</name>
</gene>